<dbReference type="EMBL" id="JAGYPG010000003">
    <property type="protein sequence ID" value="MBS4197201.1"/>
    <property type="molecule type" value="Genomic_DNA"/>
</dbReference>
<evidence type="ECO:0000313" key="4">
    <source>
        <dbReference type="Proteomes" id="UP000681414"/>
    </source>
</evidence>
<dbReference type="PANTHER" id="PTHR21064:SF6">
    <property type="entry name" value="AMINOGLYCOSIDE PHOSPHOTRANSFERASE DOMAIN-CONTAINING PROTEIN"/>
    <property type="match status" value="1"/>
</dbReference>
<organism evidence="3 4">
    <name type="scientific">Lederbergia citri</name>
    <dbReference type="NCBI Taxonomy" id="2833580"/>
    <lineage>
        <taxon>Bacteria</taxon>
        <taxon>Bacillati</taxon>
        <taxon>Bacillota</taxon>
        <taxon>Bacilli</taxon>
        <taxon>Bacillales</taxon>
        <taxon>Bacillaceae</taxon>
        <taxon>Lederbergia</taxon>
    </lineage>
</organism>
<proteinExistence type="inferred from homology"/>
<dbReference type="AlphaFoldDB" id="A0A942TFS3"/>
<dbReference type="GO" id="GO:0004413">
    <property type="term" value="F:homoserine kinase activity"/>
    <property type="evidence" value="ECO:0007669"/>
    <property type="project" value="TreeGrafter"/>
</dbReference>
<reference evidence="3 4" key="1">
    <citation type="submission" date="2021-05" db="EMBL/GenBank/DDBJ databases">
        <title>Novel Bacillus species.</title>
        <authorList>
            <person name="Liu G."/>
        </authorList>
    </citation>
    <scope>NUCLEOTIDE SEQUENCE [LARGE SCALE GENOMIC DNA]</scope>
    <source>
        <strain evidence="4">FJAT-49780</strain>
    </source>
</reference>
<protein>
    <submittedName>
        <fullName evidence="3">Phosphotransferase</fullName>
    </submittedName>
</protein>
<dbReference type="PANTHER" id="PTHR21064">
    <property type="entry name" value="AMINOGLYCOSIDE PHOSPHOTRANSFERASE DOMAIN-CONTAINING PROTEIN-RELATED"/>
    <property type="match status" value="1"/>
</dbReference>
<dbReference type="Proteomes" id="UP000681414">
    <property type="component" value="Unassembled WGS sequence"/>
</dbReference>
<dbReference type="RefSeq" id="WP_213126373.1">
    <property type="nucleotide sequence ID" value="NZ_JAGYPG010000003.1"/>
</dbReference>
<dbReference type="InterPro" id="IPR002575">
    <property type="entry name" value="Aminoglycoside_PTrfase"/>
</dbReference>
<dbReference type="Pfam" id="PF01636">
    <property type="entry name" value="APH"/>
    <property type="match status" value="1"/>
</dbReference>
<name>A0A942TFS3_9BACI</name>
<comment type="similarity">
    <text evidence="1">Belongs to the pseudomonas-type ThrB family.</text>
</comment>
<evidence type="ECO:0000256" key="1">
    <source>
        <dbReference type="ARBA" id="ARBA00038240"/>
    </source>
</evidence>
<dbReference type="InterPro" id="IPR011009">
    <property type="entry name" value="Kinase-like_dom_sf"/>
</dbReference>
<keyword evidence="4" id="KW-1185">Reference proteome</keyword>
<evidence type="ECO:0000313" key="3">
    <source>
        <dbReference type="EMBL" id="MBS4197201.1"/>
    </source>
</evidence>
<accession>A0A942TFS3</accession>
<comment type="caution">
    <text evidence="3">The sequence shown here is derived from an EMBL/GenBank/DDBJ whole genome shotgun (WGS) entry which is preliminary data.</text>
</comment>
<sequence length="322" mass="38138">MIVENVFKKVGNAFGLNSSLLTHIGGNVNKVYQYPAENGHPSRIVRLSNQNWRNEEEALAELHFMKYLFDNGVSVPKIFPSKAGKLVENVTGGYHASMFAKAPGRIPTEDDWDENMFINWGRIVGQMHLLTKSYVPIPNVKRRDWTEEPWMDMMRHLPNDEPIARQRATEMLNWLETLPKDTKNYGLVHCDLHGHNIFVTRDGAITAFDFDDCCYHWFAYDIAIILYSVILRYNRQDKMSDSIDEYVAWFLDWFLKGYQEVQSFEDWWLKAMPKLLSYRRLLDYNFLHQRYNWNTVDSERKSRWLRLKEEIEADEPLTNYSF</sequence>
<dbReference type="Gene3D" id="3.90.1200.10">
    <property type="match status" value="1"/>
</dbReference>
<evidence type="ECO:0000259" key="2">
    <source>
        <dbReference type="Pfam" id="PF01636"/>
    </source>
</evidence>
<feature type="domain" description="Aminoglycoside phosphotransferase" evidence="2">
    <location>
        <begin position="26"/>
        <end position="228"/>
    </location>
</feature>
<dbReference type="SUPFAM" id="SSF56112">
    <property type="entry name" value="Protein kinase-like (PK-like)"/>
    <property type="match status" value="1"/>
</dbReference>
<dbReference type="InterPro" id="IPR050249">
    <property type="entry name" value="Pseudomonas-type_ThrB"/>
</dbReference>
<dbReference type="GO" id="GO:0009088">
    <property type="term" value="P:threonine biosynthetic process"/>
    <property type="evidence" value="ECO:0007669"/>
    <property type="project" value="TreeGrafter"/>
</dbReference>
<gene>
    <name evidence="3" type="ORF">KHA97_19285</name>
</gene>